<dbReference type="Proteomes" id="UP000782554">
    <property type="component" value="Unassembled WGS sequence"/>
</dbReference>
<accession>A0ABS7JWJ9</accession>
<dbReference type="GO" id="GO:0016787">
    <property type="term" value="F:hydrolase activity"/>
    <property type="evidence" value="ECO:0007669"/>
    <property type="project" value="UniProtKB-KW"/>
</dbReference>
<evidence type="ECO:0000313" key="2">
    <source>
        <dbReference type="EMBL" id="MBX7502025.1"/>
    </source>
</evidence>
<dbReference type="InterPro" id="IPR000801">
    <property type="entry name" value="Esterase-like"/>
</dbReference>
<dbReference type="InterPro" id="IPR050583">
    <property type="entry name" value="Mycobacterial_A85_antigen"/>
</dbReference>
<comment type="caution">
    <text evidence="2">The sequence shown here is derived from an EMBL/GenBank/DDBJ whole genome shotgun (WGS) entry which is preliminary data.</text>
</comment>
<evidence type="ECO:0000256" key="1">
    <source>
        <dbReference type="SAM" id="SignalP"/>
    </source>
</evidence>
<keyword evidence="1" id="KW-0732">Signal</keyword>
<keyword evidence="2" id="KW-0378">Hydrolase</keyword>
<organism evidence="2 3">
    <name type="scientific">Qipengyuania mesophila</name>
    <dbReference type="NCBI Taxonomy" id="2867246"/>
    <lineage>
        <taxon>Bacteria</taxon>
        <taxon>Pseudomonadati</taxon>
        <taxon>Pseudomonadota</taxon>
        <taxon>Alphaproteobacteria</taxon>
        <taxon>Sphingomonadales</taxon>
        <taxon>Erythrobacteraceae</taxon>
        <taxon>Qipengyuania</taxon>
    </lineage>
</organism>
<gene>
    <name evidence="2" type="ORF">K3181_11285</name>
</gene>
<sequence length="348" mass="38507">MLKAMISGAALALALAAPAEAQLTDGEPLVVATTYTVKTAILEGESRKVSVRLPTGYDEEPERKYPVVYVLDGGPEQDFEHIAGIAQSRDMNWSFEPFILVGIESVNRHHELAPPVVDPKPYEDAMGATPGGSPDYRRFLREELKPLVEASFRTDGHDAIMGESLAALFVVETLLKDPTLFDDYIAISPSMWWEQMKFGKEAAGYLAKHPAGERRLYLTSASEGDWHREGTERLIAALRTDAPEGLEWAFVEAGDAETHGTLYHPMALDAFRLLYGTPTREYKSYPLIGGPDIAERTEEEQALLDTECTRDNSIAMTPGTAERARESLYYRCLLLDLGPRAREGTLGQ</sequence>
<dbReference type="PANTHER" id="PTHR48098:SF6">
    <property type="entry name" value="FERRI-BACILLIBACTIN ESTERASE BESA"/>
    <property type="match status" value="1"/>
</dbReference>
<evidence type="ECO:0000313" key="3">
    <source>
        <dbReference type="Proteomes" id="UP000782554"/>
    </source>
</evidence>
<dbReference type="Gene3D" id="3.40.50.1820">
    <property type="entry name" value="alpha/beta hydrolase"/>
    <property type="match status" value="1"/>
</dbReference>
<reference evidence="2 3" key="1">
    <citation type="submission" date="2021-08" db="EMBL/GenBank/DDBJ databases">
        <title>Comparative Genomics Analysis of the Genus Qipengyuania Reveals Extensive Genetic Diversity and Metabolic Versatility, Including the Description of Fifteen Novel Species.</title>
        <authorList>
            <person name="Liu Y."/>
        </authorList>
    </citation>
    <scope>NUCLEOTIDE SEQUENCE [LARGE SCALE GENOMIC DNA]</scope>
    <source>
        <strain evidence="2 3">YG27</strain>
    </source>
</reference>
<feature type="signal peptide" evidence="1">
    <location>
        <begin position="1"/>
        <end position="21"/>
    </location>
</feature>
<protein>
    <submittedName>
        <fullName evidence="2">Alpha/beta hydrolase</fullName>
    </submittedName>
</protein>
<feature type="chain" id="PRO_5047488385" evidence="1">
    <location>
        <begin position="22"/>
        <end position="348"/>
    </location>
</feature>
<dbReference type="EMBL" id="JAIGNU010000002">
    <property type="protein sequence ID" value="MBX7502025.1"/>
    <property type="molecule type" value="Genomic_DNA"/>
</dbReference>
<keyword evidence="3" id="KW-1185">Reference proteome</keyword>
<proteinExistence type="predicted"/>
<dbReference type="SUPFAM" id="SSF53474">
    <property type="entry name" value="alpha/beta-Hydrolases"/>
    <property type="match status" value="1"/>
</dbReference>
<dbReference type="PANTHER" id="PTHR48098">
    <property type="entry name" value="ENTEROCHELIN ESTERASE-RELATED"/>
    <property type="match status" value="1"/>
</dbReference>
<name>A0ABS7JWJ9_9SPHN</name>
<dbReference type="Pfam" id="PF00756">
    <property type="entry name" value="Esterase"/>
    <property type="match status" value="1"/>
</dbReference>
<dbReference type="RefSeq" id="WP_221603202.1">
    <property type="nucleotide sequence ID" value="NZ_JAIGNU010000002.1"/>
</dbReference>
<dbReference type="InterPro" id="IPR029058">
    <property type="entry name" value="AB_hydrolase_fold"/>
</dbReference>